<evidence type="ECO:0000313" key="2">
    <source>
        <dbReference type="Proteomes" id="UP000656042"/>
    </source>
</evidence>
<comment type="caution">
    <text evidence="1">The sequence shown here is derived from an EMBL/GenBank/DDBJ whole genome shotgun (WGS) entry which is preliminary data.</text>
</comment>
<sequence>MRLPHLGQHFAGRVLGVLLILRVGMRACAIRCRAGQSPEVMWRIYAGCLDGGQEELRRRMEAGFGGRARDPGFAPVLGAAAVSESRSAQKTS</sequence>
<protein>
    <submittedName>
        <fullName evidence="1">Uncharacterized protein</fullName>
    </submittedName>
</protein>
<evidence type="ECO:0000313" key="1">
    <source>
        <dbReference type="EMBL" id="GGL15325.1"/>
    </source>
</evidence>
<gene>
    <name evidence="1" type="ORF">GCM10012284_57450</name>
</gene>
<proteinExistence type="predicted"/>
<dbReference type="EMBL" id="BMMX01000047">
    <property type="protein sequence ID" value="GGL15325.1"/>
    <property type="molecule type" value="Genomic_DNA"/>
</dbReference>
<organism evidence="1 2">
    <name type="scientific">Mangrovihabitans endophyticus</name>
    <dbReference type="NCBI Taxonomy" id="1751298"/>
    <lineage>
        <taxon>Bacteria</taxon>
        <taxon>Bacillati</taxon>
        <taxon>Actinomycetota</taxon>
        <taxon>Actinomycetes</taxon>
        <taxon>Micromonosporales</taxon>
        <taxon>Micromonosporaceae</taxon>
        <taxon>Mangrovihabitans</taxon>
    </lineage>
</organism>
<accession>A0A8J3C781</accession>
<reference evidence="1" key="1">
    <citation type="journal article" date="2014" name="Int. J. Syst. Evol. Microbiol.">
        <title>Complete genome sequence of Corynebacterium casei LMG S-19264T (=DSM 44701T), isolated from a smear-ripened cheese.</title>
        <authorList>
            <consortium name="US DOE Joint Genome Institute (JGI-PGF)"/>
            <person name="Walter F."/>
            <person name="Albersmeier A."/>
            <person name="Kalinowski J."/>
            <person name="Ruckert C."/>
        </authorList>
    </citation>
    <scope>NUCLEOTIDE SEQUENCE</scope>
    <source>
        <strain evidence="1">CGMCC 4.7299</strain>
    </source>
</reference>
<dbReference type="AlphaFoldDB" id="A0A8J3C781"/>
<keyword evidence="2" id="KW-1185">Reference proteome</keyword>
<reference evidence="1" key="2">
    <citation type="submission" date="2020-09" db="EMBL/GenBank/DDBJ databases">
        <authorList>
            <person name="Sun Q."/>
            <person name="Zhou Y."/>
        </authorList>
    </citation>
    <scope>NUCLEOTIDE SEQUENCE</scope>
    <source>
        <strain evidence="1">CGMCC 4.7299</strain>
    </source>
</reference>
<dbReference type="Proteomes" id="UP000656042">
    <property type="component" value="Unassembled WGS sequence"/>
</dbReference>
<name>A0A8J3C781_9ACTN</name>